<evidence type="ECO:0000313" key="4">
    <source>
        <dbReference type="EMBL" id="EEF79124.1"/>
    </source>
</evidence>
<evidence type="ECO:0000313" key="5">
    <source>
        <dbReference type="EMBL" id="EEF79761.1"/>
    </source>
</evidence>
<dbReference type="EMBL" id="GG657888">
    <property type="protein sequence ID" value="EEF80862.1"/>
    <property type="molecule type" value="Genomic_DNA"/>
</dbReference>
<evidence type="ECO:0000313" key="8">
    <source>
        <dbReference type="EMBL" id="EEF80301.1"/>
    </source>
</evidence>
<dbReference type="EMBL" id="GG657892">
    <property type="protein sequence ID" value="EEF80604.1"/>
    <property type="molecule type" value="Genomic_DNA"/>
</dbReference>
<reference evidence="11 12" key="2">
    <citation type="journal article" date="2011" name="J. Bacteriol.">
        <title>Draft genome sequence of the chemolithoheterotrophic, halophilic methylotroph Methylophaga thiooxydans DMS010.</title>
        <authorList>
            <person name="Boden R."/>
            <person name="Ferriera S."/>
            <person name="Johnson J."/>
            <person name="Kelly D.P."/>
            <person name="Murrell J.C."/>
            <person name="Schafer H."/>
        </authorList>
    </citation>
    <scope>NUCLEOTIDE SEQUENCE [LARGE SCALE GENOMIC DNA]</scope>
    <source>
        <strain evidence="11 12">DMS010</strain>
    </source>
</reference>
<dbReference type="EMBL" id="GG657895">
    <property type="protein sequence ID" value="EEF80241.1"/>
    <property type="molecule type" value="Genomic_DNA"/>
</dbReference>
<dbReference type="EMBL" id="GG657893">
    <property type="protein sequence ID" value="EEF80354.1"/>
    <property type="molecule type" value="Genomic_DNA"/>
</dbReference>
<dbReference type="EMBL" id="GG657907">
    <property type="protein sequence ID" value="EEF78398.1"/>
    <property type="molecule type" value="Genomic_DNA"/>
</dbReference>
<reference evidence="11" key="1">
    <citation type="submission" date="2008-01" db="EMBL/GenBank/DDBJ databases">
        <authorList>
            <person name="Schaefer H."/>
            <person name="Ferriera S."/>
            <person name="Johnson J."/>
            <person name="Kravitz S."/>
            <person name="Beeson K."/>
            <person name="Sutton G."/>
            <person name="Rogers Y.-H."/>
            <person name="Friedman R."/>
            <person name="Frazier M."/>
            <person name="Venter J.C."/>
        </authorList>
    </citation>
    <scope>NUCLEOTIDE SEQUENCE</scope>
    <source>
        <strain evidence="11">DMS010</strain>
    </source>
</reference>
<evidence type="ECO:0000313" key="12">
    <source>
        <dbReference type="Proteomes" id="UP000004679"/>
    </source>
</evidence>
<protein>
    <submittedName>
        <fullName evidence="11">Uncharacterized protein</fullName>
    </submittedName>
</protein>
<dbReference type="EMBL" id="GG657903">
    <property type="protein sequence ID" value="EEF78911.1"/>
    <property type="molecule type" value="Genomic_DNA"/>
</dbReference>
<dbReference type="Proteomes" id="UP000004679">
    <property type="component" value="Unassembled WGS sequence"/>
</dbReference>
<evidence type="ECO:0000313" key="6">
    <source>
        <dbReference type="EMBL" id="EEF80132.1"/>
    </source>
</evidence>
<evidence type="ECO:0000313" key="9">
    <source>
        <dbReference type="EMBL" id="EEF80354.1"/>
    </source>
</evidence>
<evidence type="ECO:0000313" key="2">
    <source>
        <dbReference type="EMBL" id="EEF78855.1"/>
    </source>
</evidence>
<proteinExistence type="predicted"/>
<dbReference type="EMBL" id="GG657898">
    <property type="protein sequence ID" value="EEF79761.1"/>
    <property type="molecule type" value="Genomic_DNA"/>
</dbReference>
<evidence type="ECO:0000313" key="7">
    <source>
        <dbReference type="EMBL" id="EEF80241.1"/>
    </source>
</evidence>
<dbReference type="EMBL" id="GG657904">
    <property type="protein sequence ID" value="EEF78855.1"/>
    <property type="molecule type" value="Genomic_DNA"/>
</dbReference>
<keyword evidence="12" id="KW-1185">Reference proteome</keyword>
<organism evidence="11 12">
    <name type="scientific">Methylophaga thiooxydans DMS010</name>
    <dbReference type="NCBI Taxonomy" id="637616"/>
    <lineage>
        <taxon>Bacteria</taxon>
        <taxon>Pseudomonadati</taxon>
        <taxon>Pseudomonadota</taxon>
        <taxon>Gammaproteobacteria</taxon>
        <taxon>Thiotrichales</taxon>
        <taxon>Piscirickettsiaceae</taxon>
        <taxon>Methylophaga</taxon>
    </lineage>
</organism>
<evidence type="ECO:0000313" key="3">
    <source>
        <dbReference type="EMBL" id="EEF78911.1"/>
    </source>
</evidence>
<sequence length="203" mass="22920">MTQPVHITRANGKLSGRDACWQAIRELKVFSLLDLEAHTSDHKQLNEVNRRTARTYVIGLEGAGYLERTTKRMGGAIVWRLTRDVGVNAPRVNRKGDHVTGGESREQMWRTMRILSDFSWRDLVASASTEETPIEPNTAKDYITFLAKANYLKEIIPANHGGGLARYKLLPAMNTGPKPPMIQRIKQVFDPNLNKVVWPKDGE</sequence>
<dbReference type="AlphaFoldDB" id="C0N303"/>
<dbReference type="EMBL" id="GG657896">
    <property type="protein sequence ID" value="EEF80132.1"/>
    <property type="molecule type" value="Genomic_DNA"/>
</dbReference>
<evidence type="ECO:0000313" key="11">
    <source>
        <dbReference type="EMBL" id="EEF80862.1"/>
    </source>
</evidence>
<evidence type="ECO:0000313" key="10">
    <source>
        <dbReference type="EMBL" id="EEF80604.1"/>
    </source>
</evidence>
<dbReference type="EMBL" id="GG657900">
    <property type="protein sequence ID" value="EEF79124.1"/>
    <property type="molecule type" value="Genomic_DNA"/>
</dbReference>
<name>C0N303_9GAMM</name>
<dbReference type="OrthoDB" id="8080957at2"/>
<dbReference type="EMBL" id="GG657895">
    <property type="protein sequence ID" value="EEF80301.1"/>
    <property type="molecule type" value="Genomic_DNA"/>
</dbReference>
<accession>C0N303</accession>
<dbReference type="RefSeq" id="WP_008290358.1">
    <property type="nucleotide sequence ID" value="NZ_GG657884.1"/>
</dbReference>
<gene>
    <name evidence="7" type="ORF">MDMS009_1137</name>
    <name evidence="8" type="ORF">MDMS009_1197</name>
    <name evidence="6" type="ORF">MDMS009_1289</name>
    <name evidence="5" type="ORF">MDMS009_1699</name>
    <name evidence="4" type="ORF">MDMS009_2384</name>
    <name evidence="3" type="ORF">MDMS009_2428</name>
    <name evidence="2" type="ORF">MDMS009_2599</name>
    <name evidence="1" type="ORF">MDMS009_2942</name>
    <name evidence="11" type="ORF">MDMS009_589</name>
    <name evidence="10" type="ORF">MDMS009_929</name>
    <name evidence="9" type="ORF">MDMS009_967</name>
</gene>
<dbReference type="HOGENOM" id="CLU_112446_0_0_6"/>
<evidence type="ECO:0000313" key="1">
    <source>
        <dbReference type="EMBL" id="EEF78398.1"/>
    </source>
</evidence>